<protein>
    <recommendedName>
        <fullName evidence="4">Secreted protein</fullName>
    </recommendedName>
</protein>
<dbReference type="EMBL" id="JANEYG010000051">
    <property type="protein sequence ID" value="KAJ8915623.1"/>
    <property type="molecule type" value="Genomic_DNA"/>
</dbReference>
<comment type="caution">
    <text evidence="2">The sequence shown here is derived from an EMBL/GenBank/DDBJ whole genome shotgun (WGS) entry which is preliminary data.</text>
</comment>
<gene>
    <name evidence="2" type="ORF">NQ315_003407</name>
</gene>
<organism evidence="2 3">
    <name type="scientific">Exocentrus adspersus</name>
    <dbReference type="NCBI Taxonomy" id="1586481"/>
    <lineage>
        <taxon>Eukaryota</taxon>
        <taxon>Metazoa</taxon>
        <taxon>Ecdysozoa</taxon>
        <taxon>Arthropoda</taxon>
        <taxon>Hexapoda</taxon>
        <taxon>Insecta</taxon>
        <taxon>Pterygota</taxon>
        <taxon>Neoptera</taxon>
        <taxon>Endopterygota</taxon>
        <taxon>Coleoptera</taxon>
        <taxon>Polyphaga</taxon>
        <taxon>Cucujiformia</taxon>
        <taxon>Chrysomeloidea</taxon>
        <taxon>Cerambycidae</taxon>
        <taxon>Lamiinae</taxon>
        <taxon>Acanthocinini</taxon>
        <taxon>Exocentrus</taxon>
    </lineage>
</organism>
<evidence type="ECO:0000313" key="3">
    <source>
        <dbReference type="Proteomes" id="UP001159042"/>
    </source>
</evidence>
<dbReference type="Proteomes" id="UP001159042">
    <property type="component" value="Unassembled WGS sequence"/>
</dbReference>
<evidence type="ECO:0000256" key="1">
    <source>
        <dbReference type="SAM" id="SignalP"/>
    </source>
</evidence>
<evidence type="ECO:0000313" key="2">
    <source>
        <dbReference type="EMBL" id="KAJ8915623.1"/>
    </source>
</evidence>
<feature type="signal peptide" evidence="1">
    <location>
        <begin position="1"/>
        <end position="19"/>
    </location>
</feature>
<feature type="chain" id="PRO_5043843783" description="Secreted protein" evidence="1">
    <location>
        <begin position="20"/>
        <end position="74"/>
    </location>
</feature>
<dbReference type="AlphaFoldDB" id="A0AAV8VN19"/>
<proteinExistence type="predicted"/>
<sequence length="74" mass="8771">MCFLENALYISFLVCITLNFQLLEVPSPTKWGQETIEATEDRAIVLIHTFYPSFLHEWFIFSIKTEICNMWLSH</sequence>
<keyword evidence="3" id="KW-1185">Reference proteome</keyword>
<name>A0AAV8VN19_9CUCU</name>
<accession>A0AAV8VN19</accession>
<reference evidence="2 3" key="1">
    <citation type="journal article" date="2023" name="Insect Mol. Biol.">
        <title>Genome sequencing provides insights into the evolution of gene families encoding plant cell wall-degrading enzymes in longhorned beetles.</title>
        <authorList>
            <person name="Shin N.R."/>
            <person name="Okamura Y."/>
            <person name="Kirsch R."/>
            <person name="Pauchet Y."/>
        </authorList>
    </citation>
    <scope>NUCLEOTIDE SEQUENCE [LARGE SCALE GENOMIC DNA]</scope>
    <source>
        <strain evidence="2">EAD_L_NR</strain>
    </source>
</reference>
<evidence type="ECO:0008006" key="4">
    <source>
        <dbReference type="Google" id="ProtNLM"/>
    </source>
</evidence>
<keyword evidence="1" id="KW-0732">Signal</keyword>